<keyword evidence="6" id="KW-0460">Magnesium</keyword>
<evidence type="ECO:0000313" key="9">
    <source>
        <dbReference type="EMBL" id="GFP20257.1"/>
    </source>
</evidence>
<feature type="domain" description="S-adenosylmethionine synthetase C-terminal" evidence="8">
    <location>
        <begin position="2"/>
        <end position="61"/>
    </location>
</feature>
<dbReference type="GO" id="GO:0046872">
    <property type="term" value="F:metal ion binding"/>
    <property type="evidence" value="ECO:0007669"/>
    <property type="project" value="UniProtKB-KW"/>
</dbReference>
<dbReference type="Proteomes" id="UP000574717">
    <property type="component" value="Unassembled WGS sequence"/>
</dbReference>
<organism evidence="9 10">
    <name type="scientific">Candidatus Hakubella thermalkaliphila</name>
    <dbReference type="NCBI Taxonomy" id="2754717"/>
    <lineage>
        <taxon>Bacteria</taxon>
        <taxon>Bacillati</taxon>
        <taxon>Actinomycetota</taxon>
        <taxon>Actinomycetota incertae sedis</taxon>
        <taxon>Candidatus Hakubellales</taxon>
        <taxon>Candidatus Hakubellaceae</taxon>
        <taxon>Candidatus Hakubella</taxon>
    </lineage>
</organism>
<keyword evidence="2" id="KW-0808">Transferase</keyword>
<dbReference type="GO" id="GO:0004478">
    <property type="term" value="F:methionine adenosyltransferase activity"/>
    <property type="evidence" value="ECO:0007669"/>
    <property type="project" value="InterPro"/>
</dbReference>
<dbReference type="Pfam" id="PF02773">
    <property type="entry name" value="S-AdoMet_synt_C"/>
    <property type="match status" value="1"/>
</dbReference>
<sequence>MLNTFDTEKVDLGKIEKLVEEHFDLRPGAIIRDLKLRRPIYKKTAAYGHFGREDRDFTWERTDKAEVLRRAAGL</sequence>
<proteinExistence type="predicted"/>
<dbReference type="GO" id="GO:0006730">
    <property type="term" value="P:one-carbon metabolic process"/>
    <property type="evidence" value="ECO:0007669"/>
    <property type="project" value="UniProtKB-KW"/>
</dbReference>
<dbReference type="EMBL" id="BLRU01000324">
    <property type="protein sequence ID" value="GFP20257.1"/>
    <property type="molecule type" value="Genomic_DNA"/>
</dbReference>
<evidence type="ECO:0000256" key="3">
    <source>
        <dbReference type="ARBA" id="ARBA00022723"/>
    </source>
</evidence>
<dbReference type="AlphaFoldDB" id="A0A6V8NJL4"/>
<keyword evidence="4" id="KW-0547">Nucleotide-binding</keyword>
<evidence type="ECO:0000256" key="2">
    <source>
        <dbReference type="ARBA" id="ARBA00022679"/>
    </source>
</evidence>
<evidence type="ECO:0000256" key="1">
    <source>
        <dbReference type="ARBA" id="ARBA00022563"/>
    </source>
</evidence>
<reference evidence="9 10" key="1">
    <citation type="journal article" date="2020" name="Front. Microbiol.">
        <title>Single-cell genomics of novel Actinobacteria with the Wood-Ljungdahl pathway discovered in a serpentinizing system.</title>
        <authorList>
            <person name="Merino N."/>
            <person name="Kawai M."/>
            <person name="Boyd E.S."/>
            <person name="Colman D.R."/>
            <person name="McGlynn S.E."/>
            <person name="Nealson K.H."/>
            <person name="Kurokawa K."/>
            <person name="Hongoh Y."/>
        </authorList>
    </citation>
    <scope>NUCLEOTIDE SEQUENCE [LARGE SCALE GENOMIC DNA]</scope>
    <source>
        <strain evidence="9 10">S03</strain>
    </source>
</reference>
<evidence type="ECO:0000256" key="6">
    <source>
        <dbReference type="ARBA" id="ARBA00022842"/>
    </source>
</evidence>
<protein>
    <submittedName>
        <fullName evidence="9">S-adenosylmethionine synthetase</fullName>
    </submittedName>
</protein>
<comment type="caution">
    <text evidence="9">The sequence shown here is derived from an EMBL/GenBank/DDBJ whole genome shotgun (WGS) entry which is preliminary data.</text>
</comment>
<evidence type="ECO:0000256" key="5">
    <source>
        <dbReference type="ARBA" id="ARBA00022840"/>
    </source>
</evidence>
<keyword evidence="5" id="KW-0067">ATP-binding</keyword>
<evidence type="ECO:0000259" key="8">
    <source>
        <dbReference type="Pfam" id="PF02773"/>
    </source>
</evidence>
<dbReference type="InterPro" id="IPR022636">
    <property type="entry name" value="S-AdoMet_synthetase_sfam"/>
</dbReference>
<dbReference type="InterPro" id="IPR022630">
    <property type="entry name" value="S-AdoMet_synt_C"/>
</dbReference>
<dbReference type="InterPro" id="IPR002133">
    <property type="entry name" value="S-AdoMet_synthetase"/>
</dbReference>
<gene>
    <name evidence="9" type="ORF">HKBW3S03_01759</name>
</gene>
<dbReference type="GO" id="GO:0006556">
    <property type="term" value="P:S-adenosylmethionine biosynthetic process"/>
    <property type="evidence" value="ECO:0007669"/>
    <property type="project" value="InterPro"/>
</dbReference>
<keyword evidence="1" id="KW-0554">One-carbon metabolism</keyword>
<keyword evidence="3" id="KW-0479">Metal-binding</keyword>
<dbReference type="SUPFAM" id="SSF55973">
    <property type="entry name" value="S-adenosylmethionine synthetase"/>
    <property type="match status" value="1"/>
</dbReference>
<evidence type="ECO:0000256" key="4">
    <source>
        <dbReference type="ARBA" id="ARBA00022741"/>
    </source>
</evidence>
<evidence type="ECO:0000313" key="10">
    <source>
        <dbReference type="Proteomes" id="UP000574717"/>
    </source>
</evidence>
<keyword evidence="7" id="KW-0630">Potassium</keyword>
<dbReference type="GO" id="GO:0005524">
    <property type="term" value="F:ATP binding"/>
    <property type="evidence" value="ECO:0007669"/>
    <property type="project" value="UniProtKB-KW"/>
</dbReference>
<dbReference type="PANTHER" id="PTHR11964">
    <property type="entry name" value="S-ADENOSYLMETHIONINE SYNTHETASE"/>
    <property type="match status" value="1"/>
</dbReference>
<name>A0A6V8NJL4_9ACTN</name>
<dbReference type="Gene3D" id="3.30.300.10">
    <property type="match status" value="1"/>
</dbReference>
<evidence type="ECO:0000256" key="7">
    <source>
        <dbReference type="ARBA" id="ARBA00022958"/>
    </source>
</evidence>
<accession>A0A6V8NJL4</accession>